<keyword evidence="3" id="KW-0347">Helicase</keyword>
<keyword evidence="4" id="KW-0067">ATP-binding</keyword>
<dbReference type="GO" id="GO:0005524">
    <property type="term" value="F:ATP binding"/>
    <property type="evidence" value="ECO:0007669"/>
    <property type="project" value="UniProtKB-KW"/>
</dbReference>
<keyword evidence="2" id="KW-0378">Hydrolase</keyword>
<keyword evidence="8" id="KW-1185">Reference proteome</keyword>
<dbReference type="Proteomes" id="UP000041254">
    <property type="component" value="Unassembled WGS sequence"/>
</dbReference>
<feature type="compositionally biased region" description="Acidic residues" evidence="5">
    <location>
        <begin position="238"/>
        <end position="249"/>
    </location>
</feature>
<feature type="region of interest" description="Disordered" evidence="5">
    <location>
        <begin position="1"/>
        <end position="27"/>
    </location>
</feature>
<reference evidence="7 8" key="1">
    <citation type="submission" date="2014-11" db="EMBL/GenBank/DDBJ databases">
        <authorList>
            <person name="Zhu J."/>
            <person name="Qi W."/>
            <person name="Song R."/>
        </authorList>
    </citation>
    <scope>NUCLEOTIDE SEQUENCE [LARGE SCALE GENOMIC DNA]</scope>
</reference>
<proteinExistence type="predicted"/>
<name>A0A0G4G0D0_VITBC</name>
<feature type="domain" description="Helicase C-terminal" evidence="6">
    <location>
        <begin position="27"/>
        <end position="102"/>
    </location>
</feature>
<dbReference type="GO" id="GO:0003723">
    <property type="term" value="F:RNA binding"/>
    <property type="evidence" value="ECO:0007669"/>
    <property type="project" value="TreeGrafter"/>
</dbReference>
<dbReference type="Pfam" id="PF00271">
    <property type="entry name" value="Helicase_C"/>
    <property type="match status" value="1"/>
</dbReference>
<evidence type="ECO:0000256" key="3">
    <source>
        <dbReference type="ARBA" id="ARBA00022806"/>
    </source>
</evidence>
<evidence type="ECO:0000259" key="6">
    <source>
        <dbReference type="SMART" id="SM00490"/>
    </source>
</evidence>
<dbReference type="InterPro" id="IPR011709">
    <property type="entry name" value="DEAD-box_helicase_OB_fold"/>
</dbReference>
<dbReference type="PANTHER" id="PTHR18934:SF99">
    <property type="entry name" value="ATP-DEPENDENT RNA HELICASE DHX37-RELATED"/>
    <property type="match status" value="1"/>
</dbReference>
<dbReference type="Gene3D" id="3.40.50.300">
    <property type="entry name" value="P-loop containing nucleotide triphosphate hydrolases"/>
    <property type="match status" value="1"/>
</dbReference>
<dbReference type="STRING" id="1169540.A0A0G4G0D0"/>
<evidence type="ECO:0000256" key="5">
    <source>
        <dbReference type="SAM" id="MobiDB-lite"/>
    </source>
</evidence>
<evidence type="ECO:0000256" key="4">
    <source>
        <dbReference type="ARBA" id="ARBA00022840"/>
    </source>
</evidence>
<dbReference type="Pfam" id="PF07717">
    <property type="entry name" value="OB_NTP_bind"/>
    <property type="match status" value="1"/>
</dbReference>
<dbReference type="InterPro" id="IPR027417">
    <property type="entry name" value="P-loop_NTPase"/>
</dbReference>
<dbReference type="EMBL" id="CDMY01000541">
    <property type="protein sequence ID" value="CEM21317.1"/>
    <property type="molecule type" value="Genomic_DNA"/>
</dbReference>
<gene>
    <name evidence="7" type="ORF">Vbra_1794</name>
</gene>
<accession>A0A0G4G0D0</accession>
<dbReference type="InterPro" id="IPR001650">
    <property type="entry name" value="Helicase_C-like"/>
</dbReference>
<evidence type="ECO:0000313" key="7">
    <source>
        <dbReference type="EMBL" id="CEM21317.1"/>
    </source>
</evidence>
<dbReference type="GO" id="GO:0016787">
    <property type="term" value="F:hydrolase activity"/>
    <property type="evidence" value="ECO:0007669"/>
    <property type="project" value="UniProtKB-KW"/>
</dbReference>
<organism evidence="7 8">
    <name type="scientific">Vitrella brassicaformis (strain CCMP3155)</name>
    <dbReference type="NCBI Taxonomy" id="1169540"/>
    <lineage>
        <taxon>Eukaryota</taxon>
        <taxon>Sar</taxon>
        <taxon>Alveolata</taxon>
        <taxon>Colpodellida</taxon>
        <taxon>Vitrellaceae</taxon>
        <taxon>Vitrella</taxon>
    </lineage>
</organism>
<sequence>MHDGPQTTDFDQKDTTSRRARQTGGARWLGCDGEGRMEVILLYASMSAEHQIRAFRDPPADKRVVVVATNVAETSVTLPNIRYVVDCGKEKRRRYLQSMGVSFFSVQWVSKVVMVRVTAIVCIPHLSSSPFPTPPRPSATNAAKERLIMLSAITQGSSTTGKGRNNKEKEGGVRCTRMGERMASLPIAIRQDDAHGSAEVSVVTAFERRHHTAPDGSSGKRKRESAHGQEQEGGLEMMDMDIEEGEEEPPLLPSKRADGGGGGVSVNVPHWRTLPSDIDALIWVTGAYAHAHDKESFCASHMVKERAMKEVYSLAQQLARIIKDKCKDVEIDLPIAPLPPNKEQVTCTQPQHNHNTPQHIFWPVDHIALRVDSVTSVGKRSYYRCAELSRLSDDGSGGGGDDVAVSQRAYIHVNSNLYHTRPRPSLIAYNQIISSNCQHFIRECLAIDPLALARIDSPAIDKTNILKMPKQKYLPSSDRIVCL</sequence>
<dbReference type="PhylomeDB" id="A0A0G4G0D0"/>
<dbReference type="SMART" id="SM00490">
    <property type="entry name" value="HELICc"/>
    <property type="match status" value="1"/>
</dbReference>
<dbReference type="AlphaFoldDB" id="A0A0G4G0D0"/>
<keyword evidence="1" id="KW-0547">Nucleotide-binding</keyword>
<dbReference type="InParanoid" id="A0A0G4G0D0"/>
<protein>
    <recommendedName>
        <fullName evidence="6">Helicase C-terminal domain-containing protein</fullName>
    </recommendedName>
</protein>
<dbReference type="GO" id="GO:0004386">
    <property type="term" value="F:helicase activity"/>
    <property type="evidence" value="ECO:0007669"/>
    <property type="project" value="UniProtKB-KW"/>
</dbReference>
<dbReference type="SUPFAM" id="SSF52540">
    <property type="entry name" value="P-loop containing nucleoside triphosphate hydrolases"/>
    <property type="match status" value="1"/>
</dbReference>
<evidence type="ECO:0000256" key="1">
    <source>
        <dbReference type="ARBA" id="ARBA00022741"/>
    </source>
</evidence>
<dbReference type="GO" id="GO:0005730">
    <property type="term" value="C:nucleolus"/>
    <property type="evidence" value="ECO:0007669"/>
    <property type="project" value="TreeGrafter"/>
</dbReference>
<dbReference type="PANTHER" id="PTHR18934">
    <property type="entry name" value="ATP-DEPENDENT RNA HELICASE"/>
    <property type="match status" value="1"/>
</dbReference>
<feature type="region of interest" description="Disordered" evidence="5">
    <location>
        <begin position="152"/>
        <end position="173"/>
    </location>
</feature>
<dbReference type="GO" id="GO:0000462">
    <property type="term" value="P:maturation of SSU-rRNA from tricistronic rRNA transcript (SSU-rRNA, 5.8S rRNA, LSU-rRNA)"/>
    <property type="evidence" value="ECO:0007669"/>
    <property type="project" value="TreeGrafter"/>
</dbReference>
<evidence type="ECO:0000256" key="2">
    <source>
        <dbReference type="ARBA" id="ARBA00022801"/>
    </source>
</evidence>
<dbReference type="VEuPathDB" id="CryptoDB:Vbra_1794"/>
<evidence type="ECO:0000313" key="8">
    <source>
        <dbReference type="Proteomes" id="UP000041254"/>
    </source>
</evidence>
<feature type="region of interest" description="Disordered" evidence="5">
    <location>
        <begin position="206"/>
        <end position="264"/>
    </location>
</feature>
<dbReference type="OrthoDB" id="10253254at2759"/>